<feature type="region of interest" description="Disordered" evidence="3">
    <location>
        <begin position="202"/>
        <end position="232"/>
    </location>
</feature>
<dbReference type="InterPro" id="IPR029306">
    <property type="entry name" value="RNF111_N"/>
</dbReference>
<evidence type="ECO:0000256" key="2">
    <source>
        <dbReference type="ARBA" id="ARBA00023242"/>
    </source>
</evidence>
<evidence type="ECO:0000256" key="1">
    <source>
        <dbReference type="ARBA" id="ARBA00004123"/>
    </source>
</evidence>
<feature type="compositionally biased region" description="Low complexity" evidence="3">
    <location>
        <begin position="52"/>
        <end position="69"/>
    </location>
</feature>
<sequence>MAAKKTRQTSDKQNGPVAKVKGHRTQKHKERIRLLRQKREAAARKKYNLLQDSSTSDSDLTCDSSTSSSDDAEEVSGIPAEIPGHLDPRFLASDRTSAGNAPLSEEINIASSHSEVEIVRVQQHARVLGIFVVWSSSEDVCKVHSLISFQVHFKTTRPLPLCALGTSIRLASALEQFLQLKAEETSVVKGSFPSTDLWTLSGYGHQDQTPQHQGGNLEKEQKTQEKVRARSQESVEGYVKTDRISDGHVIHLKNIKDQNWQRASPVRRENGWSWLGDFPPQMSELAQASKLPPISPEVFLVLNPPGQLCPIASCTRT</sequence>
<evidence type="ECO:0000256" key="3">
    <source>
        <dbReference type="SAM" id="MobiDB-lite"/>
    </source>
</evidence>
<dbReference type="PANTHER" id="PTHR16200">
    <property type="entry name" value="RING ZINC FINGER"/>
    <property type="match status" value="1"/>
</dbReference>
<comment type="caution">
    <text evidence="5">The sequence shown here is derived from an EMBL/GenBank/DDBJ whole genome shotgun (WGS) entry which is preliminary data.</text>
</comment>
<proteinExistence type="predicted"/>
<dbReference type="Proteomes" id="UP000308365">
    <property type="component" value="Unassembled WGS sequence"/>
</dbReference>
<name>A0A4U1FIK7_MONMO</name>
<feature type="region of interest" description="Disordered" evidence="3">
    <location>
        <begin position="1"/>
        <end position="97"/>
    </location>
</feature>
<dbReference type="GO" id="GO:0005634">
    <property type="term" value="C:nucleus"/>
    <property type="evidence" value="ECO:0007669"/>
    <property type="project" value="UniProtKB-SubCell"/>
</dbReference>
<accession>A0A4U1FIK7</accession>
<dbReference type="EMBL" id="RWIC01000108">
    <property type="protein sequence ID" value="TKC49735.1"/>
    <property type="molecule type" value="Genomic_DNA"/>
</dbReference>
<evidence type="ECO:0000313" key="5">
    <source>
        <dbReference type="EMBL" id="TKC49735.1"/>
    </source>
</evidence>
<feature type="compositionally biased region" description="Basic residues" evidence="3">
    <location>
        <begin position="20"/>
        <end position="36"/>
    </location>
</feature>
<reference evidence="6" key="1">
    <citation type="journal article" date="2019" name="IScience">
        <title>Narwhal Genome Reveals Long-Term Low Genetic Diversity despite Current Large Abundance Size.</title>
        <authorList>
            <person name="Westbury M.V."/>
            <person name="Petersen B."/>
            <person name="Garde E."/>
            <person name="Heide-Jorgensen M.P."/>
            <person name="Lorenzen E.D."/>
        </authorList>
    </citation>
    <scope>NUCLEOTIDE SEQUENCE [LARGE SCALE GENOMIC DNA]</scope>
</reference>
<comment type="subcellular location">
    <subcellularLocation>
        <location evidence="1">Nucleus</location>
    </subcellularLocation>
</comment>
<dbReference type="Pfam" id="PF15303">
    <property type="entry name" value="RNF111_N"/>
    <property type="match status" value="1"/>
</dbReference>
<gene>
    <name evidence="5" type="ORF">EI555_005868</name>
</gene>
<dbReference type="AlphaFoldDB" id="A0A4U1FIK7"/>
<evidence type="ECO:0000259" key="4">
    <source>
        <dbReference type="Pfam" id="PF15303"/>
    </source>
</evidence>
<protein>
    <recommendedName>
        <fullName evidence="4">E3 ubiquitin-protein ligase Arkadia N-terminal domain-containing protein</fullName>
    </recommendedName>
</protein>
<organism evidence="5 6">
    <name type="scientific">Monodon monoceros</name>
    <name type="common">Narwhal</name>
    <name type="synonym">Ceratodon monodon</name>
    <dbReference type="NCBI Taxonomy" id="40151"/>
    <lineage>
        <taxon>Eukaryota</taxon>
        <taxon>Metazoa</taxon>
        <taxon>Chordata</taxon>
        <taxon>Craniata</taxon>
        <taxon>Vertebrata</taxon>
        <taxon>Euteleostomi</taxon>
        <taxon>Mammalia</taxon>
        <taxon>Eutheria</taxon>
        <taxon>Laurasiatheria</taxon>
        <taxon>Artiodactyla</taxon>
        <taxon>Whippomorpha</taxon>
        <taxon>Cetacea</taxon>
        <taxon>Odontoceti</taxon>
        <taxon>Monodontidae</taxon>
        <taxon>Monodon</taxon>
    </lineage>
</organism>
<feature type="compositionally biased region" description="Basic and acidic residues" evidence="3">
    <location>
        <begin position="217"/>
        <end position="232"/>
    </location>
</feature>
<evidence type="ECO:0000313" key="6">
    <source>
        <dbReference type="Proteomes" id="UP000308365"/>
    </source>
</evidence>
<feature type="domain" description="E3 ubiquitin-protein ligase Arkadia N-terminal" evidence="4">
    <location>
        <begin position="21"/>
        <end position="74"/>
    </location>
</feature>
<dbReference type="InterPro" id="IPR051073">
    <property type="entry name" value="ZNRF3_Arkadia_E3_ligases"/>
</dbReference>
<keyword evidence="2" id="KW-0539">Nucleus</keyword>